<evidence type="ECO:0000313" key="7">
    <source>
        <dbReference type="EMBL" id="MBJ3783194.1"/>
    </source>
</evidence>
<proteinExistence type="inferred from homology"/>
<dbReference type="InterPro" id="IPR006093">
    <property type="entry name" value="Oxy_OxRdtase_FAD_BS"/>
</dbReference>
<dbReference type="RefSeq" id="WP_198874443.1">
    <property type="nucleotide sequence ID" value="NZ_JAEKMH010000001.1"/>
</dbReference>
<dbReference type="EMBL" id="JAEKMH010000001">
    <property type="protein sequence ID" value="MBJ3783194.1"/>
    <property type="molecule type" value="Genomic_DNA"/>
</dbReference>
<comment type="caution">
    <text evidence="7">The sequence shown here is derived from an EMBL/GenBank/DDBJ whole genome shotgun (WGS) entry which is preliminary data.</text>
</comment>
<evidence type="ECO:0000256" key="1">
    <source>
        <dbReference type="ARBA" id="ARBA00001974"/>
    </source>
</evidence>
<evidence type="ECO:0000256" key="2">
    <source>
        <dbReference type="ARBA" id="ARBA00005466"/>
    </source>
</evidence>
<dbReference type="SUPFAM" id="SSF51679">
    <property type="entry name" value="Bacterial luciferase-like"/>
    <property type="match status" value="1"/>
</dbReference>
<dbReference type="GO" id="GO:0016705">
    <property type="term" value="F:oxidoreductase activity, acting on paired donors, with incorporation or reduction of molecular oxygen"/>
    <property type="evidence" value="ECO:0007669"/>
    <property type="project" value="InterPro"/>
</dbReference>
<dbReference type="CDD" id="cd01097">
    <property type="entry name" value="Tetrahydromethanopterin_reductase"/>
    <property type="match status" value="1"/>
</dbReference>
<dbReference type="InterPro" id="IPR036318">
    <property type="entry name" value="FAD-bd_PCMH-like_sf"/>
</dbReference>
<dbReference type="PANTHER" id="PTHR42973:SF39">
    <property type="entry name" value="FAD-BINDING PCMH-TYPE DOMAIN-CONTAINING PROTEIN"/>
    <property type="match status" value="1"/>
</dbReference>
<dbReference type="Gene3D" id="3.30.465.10">
    <property type="match status" value="1"/>
</dbReference>
<dbReference type="Gene3D" id="3.40.462.20">
    <property type="match status" value="1"/>
</dbReference>
<dbReference type="PROSITE" id="PS51387">
    <property type="entry name" value="FAD_PCMH"/>
    <property type="match status" value="1"/>
</dbReference>
<sequence>MTDYGHELQFGVFAMPSAQDPDQVVALAQAAEAAGLDLVTYQDHPYNPGFLDVYALMSFVAARTERIRLAANVTNLPLRPPAVLAKMGASIDLLSGGRFEMGLGAGGFGDAIKSMGGPDRTTGERVTALGEAIDIMRGIWTGSGQMFKHKGKQYDIPGVRAGPAPTHDIGIWLGAYKPRMLALTGAKADGWLPSYDYIKEPGITESNRLIDEAARAAGRDPREIRRLLNLGRVSLAATNGGFLNGPASQWVEELTALALEHGFSTFIVASEDPDLFKTLGQEIAPAVRAAVAKARAANPALLAPLGRRAAARAQRAPGIDYDAVPATLAKDAIEPGDRLYGSVRHTYLWSGSPGIVLRPGSAEEVAEAVLFTRRQNVPLAIRSGGHGISGRSTNDGGVVIDLRKLDTITVLDRARRRVRIGPGARWGQVAEALAPHGLAISSGDYGDVGVGGLGTSGGLGFLARKHGLTIDHLVAAEIVLADGRIVRTDAEHEPDLFWAIRGAGANFGVVTAFEFEAAELGNVIRAIQVFDASDAGALVQNWGRLVEAAPREITSFLYLFPGQRNPMAQAVSVYAGDDVDAAAEALTPLGSAGPLVQQQAHIAPYPALIPWQGGPQGGGGSLSGRSGLVDHITPEIGAAVAEVLSSRASSMLQFRAVGGAVNDLSADATAYAHRTQNFSFNAAATPDTEMRLNAIWARLRPHLNGMYFNFETHPDPDRLREAFPAATLARLRSLKRRYDEHNVFSSNFNIVPTDDAKVA</sequence>
<dbReference type="SUPFAM" id="SSF56176">
    <property type="entry name" value="FAD-binding/transporter-associated domain-like"/>
    <property type="match status" value="1"/>
</dbReference>
<dbReference type="Gene3D" id="3.20.20.30">
    <property type="entry name" value="Luciferase-like domain"/>
    <property type="match status" value="1"/>
</dbReference>
<dbReference type="InterPro" id="IPR050416">
    <property type="entry name" value="FAD-linked_Oxidoreductase"/>
</dbReference>
<dbReference type="Proteomes" id="UP000602124">
    <property type="component" value="Unassembled WGS sequence"/>
</dbReference>
<comment type="cofactor">
    <cofactor evidence="1">
        <name>FAD</name>
        <dbReference type="ChEBI" id="CHEBI:57692"/>
    </cofactor>
</comment>
<comment type="similarity">
    <text evidence="2">Belongs to the oxygen-dependent FAD-linked oxidoreductase family.</text>
</comment>
<evidence type="ECO:0000256" key="5">
    <source>
        <dbReference type="ARBA" id="ARBA00023002"/>
    </source>
</evidence>
<evidence type="ECO:0000313" key="8">
    <source>
        <dbReference type="Proteomes" id="UP000602124"/>
    </source>
</evidence>
<evidence type="ECO:0000259" key="6">
    <source>
        <dbReference type="PROSITE" id="PS51387"/>
    </source>
</evidence>
<evidence type="ECO:0000256" key="4">
    <source>
        <dbReference type="ARBA" id="ARBA00022827"/>
    </source>
</evidence>
<dbReference type="AlphaFoldDB" id="A0A934IWG9"/>
<dbReference type="InterPro" id="IPR016167">
    <property type="entry name" value="FAD-bd_PCMH_sub1"/>
</dbReference>
<dbReference type="PROSITE" id="PS00862">
    <property type="entry name" value="OX2_COVAL_FAD"/>
    <property type="match status" value="1"/>
</dbReference>
<dbReference type="InterPro" id="IPR006094">
    <property type="entry name" value="Oxid_FAD_bind_N"/>
</dbReference>
<feature type="domain" description="FAD-binding PCMH-type" evidence="6">
    <location>
        <begin position="349"/>
        <end position="520"/>
    </location>
</feature>
<dbReference type="Gene3D" id="3.30.43.10">
    <property type="entry name" value="Uridine Diphospho-n-acetylenolpyruvylglucosamine Reductase, domain 2"/>
    <property type="match status" value="1"/>
</dbReference>
<name>A0A934IWG9_9HYPH</name>
<keyword evidence="5" id="KW-0560">Oxidoreductase</keyword>
<reference evidence="7" key="1">
    <citation type="submission" date="2020-12" db="EMBL/GenBank/DDBJ databases">
        <title>Devosia sp. MSA67 isolated from Mo River.</title>
        <authorList>
            <person name="Ma F."/>
            <person name="Zi Z."/>
        </authorList>
    </citation>
    <scope>NUCLEOTIDE SEQUENCE</scope>
    <source>
        <strain evidence="7">MSA67</strain>
    </source>
</reference>
<dbReference type="InterPro" id="IPR016169">
    <property type="entry name" value="FAD-bd_PCMH_sub2"/>
</dbReference>
<dbReference type="GO" id="GO:0071949">
    <property type="term" value="F:FAD binding"/>
    <property type="evidence" value="ECO:0007669"/>
    <property type="project" value="InterPro"/>
</dbReference>
<accession>A0A934IWG9</accession>
<organism evidence="7 8">
    <name type="scientific">Devosia sediminis</name>
    <dbReference type="NCBI Taxonomy" id="2798801"/>
    <lineage>
        <taxon>Bacteria</taxon>
        <taxon>Pseudomonadati</taxon>
        <taxon>Pseudomonadota</taxon>
        <taxon>Alphaproteobacteria</taxon>
        <taxon>Hyphomicrobiales</taxon>
        <taxon>Devosiaceae</taxon>
        <taxon>Devosia</taxon>
    </lineage>
</organism>
<dbReference type="Pfam" id="PF00296">
    <property type="entry name" value="Bac_luciferase"/>
    <property type="match status" value="1"/>
</dbReference>
<dbReference type="InterPro" id="IPR036661">
    <property type="entry name" value="Luciferase-like_sf"/>
</dbReference>
<dbReference type="PANTHER" id="PTHR42973">
    <property type="entry name" value="BINDING OXIDOREDUCTASE, PUTATIVE (AFU_ORTHOLOGUE AFUA_1G17690)-RELATED"/>
    <property type="match status" value="1"/>
</dbReference>
<protein>
    <submittedName>
        <fullName evidence="7">LLM class flavin-dependent oxidoreductase</fullName>
    </submittedName>
</protein>
<dbReference type="InterPro" id="IPR011251">
    <property type="entry name" value="Luciferase-like_dom"/>
</dbReference>
<dbReference type="InterPro" id="IPR016166">
    <property type="entry name" value="FAD-bd_PCMH"/>
</dbReference>
<dbReference type="Pfam" id="PF01565">
    <property type="entry name" value="FAD_binding_4"/>
    <property type="match status" value="1"/>
</dbReference>
<gene>
    <name evidence="7" type="ORF">JEQ47_00560</name>
</gene>
<keyword evidence="4" id="KW-0274">FAD</keyword>
<evidence type="ECO:0000256" key="3">
    <source>
        <dbReference type="ARBA" id="ARBA00022630"/>
    </source>
</evidence>
<keyword evidence="8" id="KW-1185">Reference proteome</keyword>
<keyword evidence="3" id="KW-0285">Flavoprotein</keyword>